<dbReference type="GO" id="GO:0016747">
    <property type="term" value="F:acyltransferase activity, transferring groups other than amino-acyl groups"/>
    <property type="evidence" value="ECO:0007669"/>
    <property type="project" value="InterPro"/>
</dbReference>
<dbReference type="PROSITE" id="PS51186">
    <property type="entry name" value="GNAT"/>
    <property type="match status" value="1"/>
</dbReference>
<sequence>MIRLIMEKDAEPFLELCKKIDEETEFMLFEEGERTTTIEQQQNTIKKITQSSNSAIFVAEIEGKLVGYLMAIGSKPKRTRHSVYIVAGVTNENNGKGIGTQLFKELENWAKAIDVIRLELTVRINNTSAISLYKKLGYEIEGIKKASCIIDGNLVDSYYMSKILKCM</sequence>
<evidence type="ECO:0000313" key="2">
    <source>
        <dbReference type="Proteomes" id="UP000195321"/>
    </source>
</evidence>
<protein>
    <submittedName>
        <fullName evidence="1">GNAT family N-acetyltransferase</fullName>
    </submittedName>
</protein>
<comment type="caution">
    <text evidence="1">The sequence shown here is derived from an EMBL/GenBank/DDBJ whole genome shotgun (WGS) entry which is preliminary data.</text>
</comment>
<organism evidence="1 2">
    <name type="scientific">Bacillus pseudomycoides</name>
    <dbReference type="NCBI Taxonomy" id="64104"/>
    <lineage>
        <taxon>Bacteria</taxon>
        <taxon>Bacillati</taxon>
        <taxon>Bacillota</taxon>
        <taxon>Bacilli</taxon>
        <taxon>Bacillales</taxon>
        <taxon>Bacillaceae</taxon>
        <taxon>Bacillus</taxon>
        <taxon>Bacillus cereus group</taxon>
    </lineage>
</organism>
<dbReference type="InterPro" id="IPR016181">
    <property type="entry name" value="Acyl_CoA_acyltransferase"/>
</dbReference>
<accession>A0A1Y3M8L8</accession>
<name>A0A1Y3M8L8_9BACI</name>
<dbReference type="InterPro" id="IPR000182">
    <property type="entry name" value="GNAT_dom"/>
</dbReference>
<dbReference type="Gene3D" id="3.40.630.30">
    <property type="match status" value="1"/>
</dbReference>
<dbReference type="Pfam" id="PF13420">
    <property type="entry name" value="Acetyltransf_4"/>
    <property type="match status" value="1"/>
</dbReference>
<evidence type="ECO:0000313" key="1">
    <source>
        <dbReference type="EMBL" id="OUM46757.1"/>
    </source>
</evidence>
<reference evidence="1 2" key="1">
    <citation type="submission" date="2017-02" db="EMBL/GenBank/DDBJ databases">
        <title>Bacillus pseudomycoides isolate FSL K6-0042.</title>
        <authorList>
            <person name="Kovac J."/>
        </authorList>
    </citation>
    <scope>NUCLEOTIDE SEQUENCE [LARGE SCALE GENOMIC DNA]</scope>
    <source>
        <strain evidence="1 2">FSL K6-0042</strain>
    </source>
</reference>
<gene>
    <name evidence="1" type="ORF">BW425_21845</name>
</gene>
<dbReference type="PANTHER" id="PTHR43415:SF3">
    <property type="entry name" value="GNAT-FAMILY ACETYLTRANSFERASE"/>
    <property type="match status" value="1"/>
</dbReference>
<dbReference type="RefSeq" id="WP_016115262.1">
    <property type="nucleotide sequence ID" value="NZ_CP189809.1"/>
</dbReference>
<dbReference type="PANTHER" id="PTHR43415">
    <property type="entry name" value="SPERMIDINE N(1)-ACETYLTRANSFERASE"/>
    <property type="match status" value="1"/>
</dbReference>
<proteinExistence type="predicted"/>
<dbReference type="SUPFAM" id="SSF55729">
    <property type="entry name" value="Acyl-CoA N-acyltransferases (Nat)"/>
    <property type="match status" value="1"/>
</dbReference>
<dbReference type="Proteomes" id="UP000195321">
    <property type="component" value="Unassembled WGS sequence"/>
</dbReference>
<dbReference type="CDD" id="cd04301">
    <property type="entry name" value="NAT_SF"/>
    <property type="match status" value="1"/>
</dbReference>
<dbReference type="EMBL" id="MWPX01000035">
    <property type="protein sequence ID" value="OUM46757.1"/>
    <property type="molecule type" value="Genomic_DNA"/>
</dbReference>
<keyword evidence="1" id="KW-0808">Transferase</keyword>
<dbReference type="AlphaFoldDB" id="A0A1Y3M8L8"/>